<dbReference type="PANTHER" id="PTHR11527">
    <property type="entry name" value="HEAT-SHOCK PROTEIN 20 FAMILY MEMBER"/>
    <property type="match status" value="1"/>
</dbReference>
<reference evidence="4" key="1">
    <citation type="submission" date="2019-09" db="EMBL/GenBank/DDBJ databases">
        <title>Characterisation of the sponge microbiome using genome-centric metagenomics.</title>
        <authorList>
            <person name="Engelberts J.P."/>
            <person name="Robbins S.J."/>
            <person name="De Goeij J.M."/>
            <person name="Aranda M."/>
            <person name="Bell S.C."/>
            <person name="Webster N.S."/>
        </authorList>
    </citation>
    <scope>NUCLEOTIDE SEQUENCE</scope>
    <source>
        <strain evidence="4">SB0662_bin_9</strain>
    </source>
</reference>
<dbReference type="PROSITE" id="PS01031">
    <property type="entry name" value="SHSP"/>
    <property type="match status" value="1"/>
</dbReference>
<evidence type="ECO:0000259" key="3">
    <source>
        <dbReference type="PROSITE" id="PS01031"/>
    </source>
</evidence>
<dbReference type="InterPro" id="IPR031107">
    <property type="entry name" value="Small_HSP"/>
</dbReference>
<dbReference type="Gene3D" id="2.60.40.790">
    <property type="match status" value="1"/>
</dbReference>
<dbReference type="SUPFAM" id="SSF49764">
    <property type="entry name" value="HSP20-like chaperones"/>
    <property type="match status" value="1"/>
</dbReference>
<gene>
    <name evidence="4" type="ORF">F4Y08_07610</name>
</gene>
<sequence length="197" mass="22106">MASRAGSGKPWLPSCPCWWTEHPPRSINLPRSQVQHTADVFGLGLLPQFRQSQTAEPIRGRRQMYKLIHRPSLFNAPLRRSFASNVSMGFPVDVAEESGRYLVQAALPGVSPEDIEITLEGRTLTIATEEDKEHDGEGANYTWRERMRGAWQRSFRLPQAVDTEGVEAEIEQGILTVSIPKSEVVKPRQIEVKTADS</sequence>
<protein>
    <submittedName>
        <fullName evidence="4">Hsp20/alpha crystallin family protein</fullName>
    </submittedName>
</protein>
<feature type="domain" description="SHSP" evidence="3">
    <location>
        <begin position="83"/>
        <end position="195"/>
    </location>
</feature>
<organism evidence="4">
    <name type="scientific">Caldilineaceae bacterium SB0662_bin_9</name>
    <dbReference type="NCBI Taxonomy" id="2605258"/>
    <lineage>
        <taxon>Bacteria</taxon>
        <taxon>Bacillati</taxon>
        <taxon>Chloroflexota</taxon>
        <taxon>Caldilineae</taxon>
        <taxon>Caldilineales</taxon>
        <taxon>Caldilineaceae</taxon>
    </lineage>
</organism>
<comment type="caution">
    <text evidence="4">The sequence shown here is derived from an EMBL/GenBank/DDBJ whole genome shotgun (WGS) entry which is preliminary data.</text>
</comment>
<dbReference type="CDD" id="cd06464">
    <property type="entry name" value="ACD_sHsps-like"/>
    <property type="match status" value="1"/>
</dbReference>
<evidence type="ECO:0000256" key="1">
    <source>
        <dbReference type="PROSITE-ProRule" id="PRU00285"/>
    </source>
</evidence>
<dbReference type="Pfam" id="PF00011">
    <property type="entry name" value="HSP20"/>
    <property type="match status" value="1"/>
</dbReference>
<evidence type="ECO:0000256" key="2">
    <source>
        <dbReference type="RuleBase" id="RU003616"/>
    </source>
</evidence>
<evidence type="ECO:0000313" key="4">
    <source>
        <dbReference type="EMBL" id="MYD90191.1"/>
    </source>
</evidence>
<comment type="similarity">
    <text evidence="1 2">Belongs to the small heat shock protein (HSP20) family.</text>
</comment>
<dbReference type="InterPro" id="IPR008978">
    <property type="entry name" value="HSP20-like_chaperone"/>
</dbReference>
<dbReference type="EMBL" id="VXPY01000052">
    <property type="protein sequence ID" value="MYD90191.1"/>
    <property type="molecule type" value="Genomic_DNA"/>
</dbReference>
<name>A0A6B1DSJ1_9CHLR</name>
<dbReference type="InterPro" id="IPR002068">
    <property type="entry name" value="A-crystallin/Hsp20_dom"/>
</dbReference>
<accession>A0A6B1DSJ1</accession>
<proteinExistence type="inferred from homology"/>
<dbReference type="AlphaFoldDB" id="A0A6B1DSJ1"/>